<evidence type="ECO:0000256" key="5">
    <source>
        <dbReference type="ARBA" id="ARBA00023235"/>
    </source>
</evidence>
<proteinExistence type="inferred from homology"/>
<feature type="domain" description="UDP-galactopyranose mutase C-terminal" evidence="6">
    <location>
        <begin position="151"/>
        <end position="350"/>
    </location>
</feature>
<dbReference type="EMBL" id="UGYK01000002">
    <property type="protein sequence ID" value="SUI76449.1"/>
    <property type="molecule type" value="Genomic_DNA"/>
</dbReference>
<evidence type="ECO:0000259" key="6">
    <source>
        <dbReference type="Pfam" id="PF03275"/>
    </source>
</evidence>
<dbReference type="EC" id="5.4.99.9" evidence="7"/>
<dbReference type="Gene3D" id="3.40.50.720">
    <property type="entry name" value="NAD(P)-binding Rossmann-like Domain"/>
    <property type="match status" value="3"/>
</dbReference>
<dbReference type="GO" id="GO:0050660">
    <property type="term" value="F:flavin adenine dinucleotide binding"/>
    <property type="evidence" value="ECO:0007669"/>
    <property type="project" value="TreeGrafter"/>
</dbReference>
<organism evidence="7 8">
    <name type="scientific">Serratia marcescens</name>
    <dbReference type="NCBI Taxonomy" id="615"/>
    <lineage>
        <taxon>Bacteria</taxon>
        <taxon>Pseudomonadati</taxon>
        <taxon>Pseudomonadota</taxon>
        <taxon>Gammaproteobacteria</taxon>
        <taxon>Enterobacterales</taxon>
        <taxon>Yersiniaceae</taxon>
        <taxon>Serratia</taxon>
    </lineage>
</organism>
<protein>
    <submittedName>
        <fullName evidence="7">Probable UDP-galactopyranose mutase</fullName>
        <ecNumber evidence="7">5.4.99.9</ecNumber>
    </submittedName>
</protein>
<dbReference type="Pfam" id="PF13450">
    <property type="entry name" value="NAD_binding_8"/>
    <property type="match status" value="1"/>
</dbReference>
<accession>A0A380A8U8</accession>
<keyword evidence="4" id="KW-0274">FAD</keyword>
<dbReference type="Proteomes" id="UP000254765">
    <property type="component" value="Unassembled WGS sequence"/>
</dbReference>
<comment type="similarity">
    <text evidence="2">Belongs to the UDP-galactopyranose/dTDP-fucopyranose mutase family.</text>
</comment>
<sequence length="385" mass="44463">MMKSRKILIVGAGFSGAVIGRKLAEQGHQIHIIDRRTHIAGNCYDARDEKTDVMVHTYGPHIFHTDNEQVWNFVNQYATMMPYVNRVKATVNGQVFSLPINLHTINQFFKKTCSPTEAKALIAEKGDSSITDPQSFEEQALRFVGKELYEAFFKGYTIKQWGMSPAQLPASILKRLPIRFNYDDNYFNHKFQGMPKDGYTKMVEGILDHPNISVALDTQFQMQDREGYDHVFYSGPLDAFYDFQYGRLGYRTLDFEKFTVEGDYQGCAVMNYCEQSVPYTRITEHKYFSPWEQHEGSVCYKEYSRACEENDIPYYPIRQVGEMALLEKYVDLAEKEHDITFIGRLGTYRYLDMDVTIAEALKTAETYLAGLEQENAMPVFTVSIR</sequence>
<evidence type="ECO:0000313" key="8">
    <source>
        <dbReference type="Proteomes" id="UP000254765"/>
    </source>
</evidence>
<evidence type="ECO:0000256" key="2">
    <source>
        <dbReference type="ARBA" id="ARBA00009321"/>
    </source>
</evidence>
<reference evidence="7 8" key="1">
    <citation type="submission" date="2018-06" db="EMBL/GenBank/DDBJ databases">
        <authorList>
            <consortium name="Pathogen Informatics"/>
            <person name="Doyle S."/>
        </authorList>
    </citation>
    <scope>NUCLEOTIDE SEQUENCE [LARGE SCALE GENOMIC DNA]</scope>
    <source>
        <strain evidence="7 8">NCTC10211</strain>
    </source>
</reference>
<dbReference type="Pfam" id="PF03275">
    <property type="entry name" value="GLF"/>
    <property type="match status" value="1"/>
</dbReference>
<dbReference type="InterPro" id="IPR004379">
    <property type="entry name" value="UDP-GALP_mutase"/>
</dbReference>
<dbReference type="SUPFAM" id="SSF51971">
    <property type="entry name" value="Nucleotide-binding domain"/>
    <property type="match status" value="1"/>
</dbReference>
<gene>
    <name evidence="7" type="primary">rfbD</name>
    <name evidence="7" type="ORF">NCTC10211_04888</name>
</gene>
<evidence type="ECO:0000256" key="1">
    <source>
        <dbReference type="ARBA" id="ARBA00001974"/>
    </source>
</evidence>
<keyword evidence="5 7" id="KW-0413">Isomerase</keyword>
<evidence type="ECO:0000256" key="4">
    <source>
        <dbReference type="ARBA" id="ARBA00022827"/>
    </source>
</evidence>
<dbReference type="InterPro" id="IPR015899">
    <property type="entry name" value="UDP-GalPyranose_mutase_C"/>
</dbReference>
<dbReference type="AlphaFoldDB" id="A0A380A8U8"/>
<keyword evidence="3" id="KW-0285">Flavoprotein</keyword>
<name>A0A380A8U8_SERMA</name>
<evidence type="ECO:0000313" key="7">
    <source>
        <dbReference type="EMBL" id="SUI76449.1"/>
    </source>
</evidence>
<evidence type="ECO:0000256" key="3">
    <source>
        <dbReference type="ARBA" id="ARBA00022630"/>
    </source>
</evidence>
<dbReference type="NCBIfam" id="TIGR00031">
    <property type="entry name" value="UDP-GALP_mutase"/>
    <property type="match status" value="1"/>
</dbReference>
<dbReference type="GO" id="GO:0005829">
    <property type="term" value="C:cytosol"/>
    <property type="evidence" value="ECO:0007669"/>
    <property type="project" value="TreeGrafter"/>
</dbReference>
<dbReference type="PANTHER" id="PTHR21197:SF0">
    <property type="entry name" value="UDP-GALACTOPYRANOSE MUTASE"/>
    <property type="match status" value="1"/>
</dbReference>
<comment type="cofactor">
    <cofactor evidence="1">
        <name>FAD</name>
        <dbReference type="ChEBI" id="CHEBI:57692"/>
    </cofactor>
</comment>
<dbReference type="PANTHER" id="PTHR21197">
    <property type="entry name" value="UDP-GALACTOPYRANOSE MUTASE"/>
    <property type="match status" value="1"/>
</dbReference>
<dbReference type="GO" id="GO:0008767">
    <property type="term" value="F:UDP-galactopyranose mutase activity"/>
    <property type="evidence" value="ECO:0007669"/>
    <property type="project" value="UniProtKB-EC"/>
</dbReference>
<dbReference type="SUPFAM" id="SSF54373">
    <property type="entry name" value="FAD-linked reductases, C-terminal domain"/>
    <property type="match status" value="1"/>
</dbReference>